<organism evidence="1 2">
    <name type="scientific">Microthlaspi erraticum</name>
    <dbReference type="NCBI Taxonomy" id="1685480"/>
    <lineage>
        <taxon>Eukaryota</taxon>
        <taxon>Viridiplantae</taxon>
        <taxon>Streptophyta</taxon>
        <taxon>Embryophyta</taxon>
        <taxon>Tracheophyta</taxon>
        <taxon>Spermatophyta</taxon>
        <taxon>Magnoliopsida</taxon>
        <taxon>eudicotyledons</taxon>
        <taxon>Gunneridae</taxon>
        <taxon>Pentapetalae</taxon>
        <taxon>rosids</taxon>
        <taxon>malvids</taxon>
        <taxon>Brassicales</taxon>
        <taxon>Brassicaceae</taxon>
        <taxon>Coluteocarpeae</taxon>
        <taxon>Microthlaspi</taxon>
    </lineage>
</organism>
<proteinExistence type="predicted"/>
<sequence>MAFQMDRHHQEQRIQAARHQFEFEINKPLLNYIKENRDLLEDLGYLARRELIKAKVRNVNSVPTVPTSALTVPAESENVVVPADVPTVPADSVELLGRGHRTKFPSTRLDGFVTSDVSGCSRRSYLAAVLAADTTTTHLPSTSLYPIDHYLDHGMGSSLRVIGLFLLLFQLIRAQHSFPEAVQDDRWCVAMRDEINALERNGTWKLESLPVGKKAIGCKWVFQIKHKADGSIERLLLLVLVLRIL</sequence>
<keyword evidence="2" id="KW-1185">Reference proteome</keyword>
<dbReference type="Proteomes" id="UP000467841">
    <property type="component" value="Unassembled WGS sequence"/>
</dbReference>
<dbReference type="EMBL" id="CACVBM020001213">
    <property type="protein sequence ID" value="CAA7039586.1"/>
    <property type="molecule type" value="Genomic_DNA"/>
</dbReference>
<evidence type="ECO:0008006" key="3">
    <source>
        <dbReference type="Google" id="ProtNLM"/>
    </source>
</evidence>
<reference evidence="1" key="1">
    <citation type="submission" date="2020-01" db="EMBL/GenBank/DDBJ databases">
        <authorList>
            <person name="Mishra B."/>
        </authorList>
    </citation>
    <scope>NUCLEOTIDE SEQUENCE [LARGE SCALE GENOMIC DNA]</scope>
</reference>
<evidence type="ECO:0000313" key="2">
    <source>
        <dbReference type="Proteomes" id="UP000467841"/>
    </source>
</evidence>
<protein>
    <recommendedName>
        <fullName evidence="3">Reverse transcriptase Ty1/copia-type domain-containing protein</fullName>
    </recommendedName>
</protein>
<name>A0A6D2JQK5_9BRAS</name>
<dbReference type="AlphaFoldDB" id="A0A6D2JQK5"/>
<gene>
    <name evidence="1" type="ORF">MERR_LOCUS26821</name>
</gene>
<accession>A0A6D2JQK5</accession>
<evidence type="ECO:0000313" key="1">
    <source>
        <dbReference type="EMBL" id="CAA7039586.1"/>
    </source>
</evidence>
<dbReference type="OrthoDB" id="411615at2759"/>
<comment type="caution">
    <text evidence="1">The sequence shown here is derived from an EMBL/GenBank/DDBJ whole genome shotgun (WGS) entry which is preliminary data.</text>
</comment>